<dbReference type="EMBL" id="CACVAW010000002">
    <property type="protein sequence ID" value="CAA6800394.1"/>
    <property type="molecule type" value="Genomic_DNA"/>
</dbReference>
<evidence type="ECO:0000256" key="6">
    <source>
        <dbReference type="ARBA" id="ARBA00023141"/>
    </source>
</evidence>
<evidence type="ECO:0000256" key="5">
    <source>
        <dbReference type="ARBA" id="ARBA00022840"/>
    </source>
</evidence>
<dbReference type="EC" id="2.7.1.71" evidence="7"/>
<dbReference type="GO" id="GO:0005829">
    <property type="term" value="C:cytosol"/>
    <property type="evidence" value="ECO:0007669"/>
    <property type="project" value="TreeGrafter"/>
</dbReference>
<feature type="binding site" evidence="7">
    <location>
        <begin position="12"/>
        <end position="17"/>
    </location>
    <ligand>
        <name>ATP</name>
        <dbReference type="ChEBI" id="CHEBI:30616"/>
    </ligand>
</feature>
<feature type="binding site" evidence="7">
    <location>
        <position position="82"/>
    </location>
    <ligand>
        <name>substrate</name>
    </ligand>
</feature>
<dbReference type="PRINTS" id="PR01100">
    <property type="entry name" value="SHIKIMTKNASE"/>
</dbReference>
<organism evidence="8">
    <name type="scientific">uncultured Campylobacterales bacterium</name>
    <dbReference type="NCBI Taxonomy" id="352960"/>
    <lineage>
        <taxon>Bacteria</taxon>
        <taxon>Pseudomonadati</taxon>
        <taxon>Campylobacterota</taxon>
        <taxon>Epsilonproteobacteria</taxon>
        <taxon>Campylobacterales</taxon>
        <taxon>environmental samples</taxon>
    </lineage>
</organism>
<dbReference type="InterPro" id="IPR000623">
    <property type="entry name" value="Shikimate_kinase/TSH1"/>
</dbReference>
<reference evidence="8" key="1">
    <citation type="submission" date="2020-01" db="EMBL/GenBank/DDBJ databases">
        <authorList>
            <person name="Meier V. D."/>
            <person name="Meier V D."/>
        </authorList>
    </citation>
    <scope>NUCLEOTIDE SEQUENCE</scope>
    <source>
        <strain evidence="8">HLG_WM_MAG_12</strain>
    </source>
</reference>
<dbReference type="UniPathway" id="UPA00053">
    <property type="reaction ID" value="UER00088"/>
</dbReference>
<dbReference type="PANTHER" id="PTHR21087:SF16">
    <property type="entry name" value="SHIKIMATE KINASE 1, CHLOROPLASTIC"/>
    <property type="match status" value="1"/>
</dbReference>
<dbReference type="AlphaFoldDB" id="A0A6S6RWM7"/>
<keyword evidence="7" id="KW-0963">Cytoplasm</keyword>
<comment type="similarity">
    <text evidence="7">Belongs to the shikimate kinase family.</text>
</comment>
<dbReference type="PANTHER" id="PTHR21087">
    <property type="entry name" value="SHIKIMATE KINASE"/>
    <property type="match status" value="1"/>
</dbReference>
<feature type="binding site" evidence="7">
    <location>
        <position position="123"/>
    </location>
    <ligand>
        <name>ATP</name>
        <dbReference type="ChEBI" id="CHEBI:30616"/>
    </ligand>
</feature>
<dbReference type="CDD" id="cd00464">
    <property type="entry name" value="SK"/>
    <property type="match status" value="1"/>
</dbReference>
<keyword evidence="5 7" id="KW-0067">ATP-binding</keyword>
<evidence type="ECO:0000313" key="8">
    <source>
        <dbReference type="EMBL" id="CAA6800394.1"/>
    </source>
</evidence>
<keyword evidence="6 7" id="KW-0057">Aromatic amino acid biosynthesis</keyword>
<sequence length="166" mass="19299">MKNNILLIGFMGVGKSTIGRMLCKNNQDKFFLDTDDLIESFYGDTIANIFASHSEEYFRKLEYRVASWLSLNMNNSVIATGGGFYKSYNMKEIGKVIYLKSEFENIIKRLKYESDFTKEVDKRPLLKDLDNAKKLYNSRVLEYQEIADETIEVDNLSLEKITSKLR</sequence>
<keyword evidence="2 7" id="KW-0808">Transferase</keyword>
<comment type="cofactor">
    <cofactor evidence="7">
        <name>Mg(2+)</name>
        <dbReference type="ChEBI" id="CHEBI:18420"/>
    </cofactor>
    <text evidence="7">Binds 1 Mg(2+) ion per subunit.</text>
</comment>
<keyword evidence="7" id="KW-0479">Metal-binding</keyword>
<comment type="caution">
    <text evidence="7">Lacks conserved residue(s) required for the propagation of feature annotation.</text>
</comment>
<keyword evidence="4 7" id="KW-0418">Kinase</keyword>
<comment type="catalytic activity">
    <reaction evidence="7">
        <text>shikimate + ATP = 3-phosphoshikimate + ADP + H(+)</text>
        <dbReference type="Rhea" id="RHEA:13121"/>
        <dbReference type="ChEBI" id="CHEBI:15378"/>
        <dbReference type="ChEBI" id="CHEBI:30616"/>
        <dbReference type="ChEBI" id="CHEBI:36208"/>
        <dbReference type="ChEBI" id="CHEBI:145989"/>
        <dbReference type="ChEBI" id="CHEBI:456216"/>
        <dbReference type="EC" id="2.7.1.71"/>
    </reaction>
</comment>
<comment type="function">
    <text evidence="7">Catalyzes the specific phosphorylation of the 3-hydroxyl group of shikimic acid using ATP as a cosubstrate.</text>
</comment>
<keyword evidence="1 7" id="KW-0028">Amino-acid biosynthesis</keyword>
<feature type="binding site" evidence="7">
    <location>
        <position position="59"/>
    </location>
    <ligand>
        <name>substrate</name>
    </ligand>
</feature>
<feature type="binding site" evidence="7">
    <location>
        <position position="35"/>
    </location>
    <ligand>
        <name>substrate</name>
    </ligand>
</feature>
<dbReference type="Pfam" id="PF01202">
    <property type="entry name" value="SKI"/>
    <property type="match status" value="1"/>
</dbReference>
<evidence type="ECO:0000256" key="7">
    <source>
        <dbReference type="HAMAP-Rule" id="MF_00109"/>
    </source>
</evidence>
<dbReference type="InterPro" id="IPR031322">
    <property type="entry name" value="Shikimate/glucono_kinase"/>
</dbReference>
<dbReference type="GO" id="GO:0000287">
    <property type="term" value="F:magnesium ion binding"/>
    <property type="evidence" value="ECO:0007669"/>
    <property type="project" value="UniProtKB-UniRule"/>
</dbReference>
<proteinExistence type="inferred from homology"/>
<dbReference type="Gene3D" id="3.40.50.300">
    <property type="entry name" value="P-loop containing nucleotide triphosphate hydrolases"/>
    <property type="match status" value="1"/>
</dbReference>
<dbReference type="SUPFAM" id="SSF52540">
    <property type="entry name" value="P-loop containing nucleoside triphosphate hydrolases"/>
    <property type="match status" value="1"/>
</dbReference>
<evidence type="ECO:0000256" key="2">
    <source>
        <dbReference type="ARBA" id="ARBA00022679"/>
    </source>
</evidence>
<comment type="subcellular location">
    <subcellularLocation>
        <location evidence="7">Cytoplasm</location>
    </subcellularLocation>
</comment>
<feature type="binding site" evidence="7">
    <location>
        <position position="139"/>
    </location>
    <ligand>
        <name>substrate</name>
    </ligand>
</feature>
<dbReference type="GO" id="GO:0009423">
    <property type="term" value="P:chorismate biosynthetic process"/>
    <property type="evidence" value="ECO:0007669"/>
    <property type="project" value="UniProtKB-UniRule"/>
</dbReference>
<evidence type="ECO:0000256" key="1">
    <source>
        <dbReference type="ARBA" id="ARBA00022605"/>
    </source>
</evidence>
<dbReference type="HAMAP" id="MF_00109">
    <property type="entry name" value="Shikimate_kinase"/>
    <property type="match status" value="1"/>
</dbReference>
<gene>
    <name evidence="7" type="primary">aroK</name>
    <name evidence="8" type="ORF">HELGO_WM10680</name>
</gene>
<comment type="subunit">
    <text evidence="7">Monomer.</text>
</comment>
<keyword evidence="3 7" id="KW-0547">Nucleotide-binding</keyword>
<dbReference type="InterPro" id="IPR027417">
    <property type="entry name" value="P-loop_NTPase"/>
</dbReference>
<dbReference type="GO" id="GO:0009073">
    <property type="term" value="P:aromatic amino acid family biosynthetic process"/>
    <property type="evidence" value="ECO:0007669"/>
    <property type="project" value="UniProtKB-KW"/>
</dbReference>
<accession>A0A6S6RWM7</accession>
<comment type="pathway">
    <text evidence="7">Metabolic intermediate biosynthesis; chorismate biosynthesis; chorismate from D-erythrose 4-phosphate and phosphoenolpyruvate: step 5/7.</text>
</comment>
<protein>
    <recommendedName>
        <fullName evidence="7">Shikimate kinase</fullName>
        <shortName evidence="7">SK</shortName>
        <ecNumber evidence="7">2.7.1.71</ecNumber>
    </recommendedName>
</protein>
<evidence type="ECO:0000256" key="3">
    <source>
        <dbReference type="ARBA" id="ARBA00022741"/>
    </source>
</evidence>
<dbReference type="GO" id="GO:0005524">
    <property type="term" value="F:ATP binding"/>
    <property type="evidence" value="ECO:0007669"/>
    <property type="project" value="UniProtKB-UniRule"/>
</dbReference>
<name>A0A6S6RWM7_9BACT</name>
<dbReference type="GO" id="GO:0008652">
    <property type="term" value="P:amino acid biosynthetic process"/>
    <property type="evidence" value="ECO:0007669"/>
    <property type="project" value="UniProtKB-KW"/>
</dbReference>
<dbReference type="GO" id="GO:0004765">
    <property type="term" value="F:shikimate kinase activity"/>
    <property type="evidence" value="ECO:0007669"/>
    <property type="project" value="UniProtKB-UniRule"/>
</dbReference>
<keyword evidence="7" id="KW-0460">Magnesium</keyword>
<feature type="binding site" evidence="7">
    <location>
        <position position="16"/>
    </location>
    <ligand>
        <name>Mg(2+)</name>
        <dbReference type="ChEBI" id="CHEBI:18420"/>
    </ligand>
</feature>
<evidence type="ECO:0000256" key="4">
    <source>
        <dbReference type="ARBA" id="ARBA00022777"/>
    </source>
</evidence>